<proteinExistence type="predicted"/>
<gene>
    <name evidence="1" type="ORF">TICRE_23840</name>
</gene>
<name>A0A1U7M2T5_TISCR</name>
<dbReference type="AlphaFoldDB" id="A0A1U7M2T5"/>
<dbReference type="RefSeq" id="WP_075728361.1">
    <property type="nucleotide sequence ID" value="NZ_LTDM01000065.1"/>
</dbReference>
<comment type="caution">
    <text evidence="1">The sequence shown here is derived from an EMBL/GenBank/DDBJ whole genome shotgun (WGS) entry which is preliminary data.</text>
</comment>
<keyword evidence="2" id="KW-1185">Reference proteome</keyword>
<evidence type="ECO:0000313" key="2">
    <source>
        <dbReference type="Proteomes" id="UP000186112"/>
    </source>
</evidence>
<protein>
    <submittedName>
        <fullName evidence="1">Uncharacterized protein</fullName>
    </submittedName>
</protein>
<reference evidence="1 2" key="1">
    <citation type="submission" date="2016-02" db="EMBL/GenBank/DDBJ databases">
        <title>Genome sequence of Tissierella creatinophila DSM 6911.</title>
        <authorList>
            <person name="Poehlein A."/>
            <person name="Daniel R."/>
        </authorList>
    </citation>
    <scope>NUCLEOTIDE SEQUENCE [LARGE SCALE GENOMIC DNA]</scope>
    <source>
        <strain evidence="1 2">DSM 6911</strain>
    </source>
</reference>
<accession>A0A1U7M2T5</accession>
<organism evidence="1 2">
    <name type="scientific">Tissierella creatinophila DSM 6911</name>
    <dbReference type="NCBI Taxonomy" id="1123403"/>
    <lineage>
        <taxon>Bacteria</taxon>
        <taxon>Bacillati</taxon>
        <taxon>Bacillota</taxon>
        <taxon>Tissierellia</taxon>
        <taxon>Tissierellales</taxon>
        <taxon>Tissierellaceae</taxon>
        <taxon>Tissierella</taxon>
    </lineage>
</organism>
<dbReference type="Proteomes" id="UP000186112">
    <property type="component" value="Unassembled WGS sequence"/>
</dbReference>
<dbReference type="OrthoDB" id="1666638at2"/>
<sequence length="75" mass="8459">MFYVKERLNDTMEVSIEITDENVFCHCPMCGTEVPVDIAEILSDGESDLFGTAVFCDECGKKVRAGGRHYEHKQI</sequence>
<dbReference type="EMBL" id="LTDM01000065">
    <property type="protein sequence ID" value="OLS01560.1"/>
    <property type="molecule type" value="Genomic_DNA"/>
</dbReference>
<evidence type="ECO:0000313" key="1">
    <source>
        <dbReference type="EMBL" id="OLS01560.1"/>
    </source>
</evidence>